<dbReference type="InterPro" id="IPR009057">
    <property type="entry name" value="Homeodomain-like_sf"/>
</dbReference>
<evidence type="ECO:0000256" key="2">
    <source>
        <dbReference type="ARBA" id="ARBA00023125"/>
    </source>
</evidence>
<proteinExistence type="predicted"/>
<dbReference type="PANTHER" id="PTHR30055">
    <property type="entry name" value="HTH-TYPE TRANSCRIPTIONAL REGULATOR RUTR"/>
    <property type="match status" value="1"/>
</dbReference>
<dbReference type="InterPro" id="IPR036271">
    <property type="entry name" value="Tet_transcr_reg_TetR-rel_C_sf"/>
</dbReference>
<protein>
    <submittedName>
        <fullName evidence="6">Transcriptional regulator, TetR family</fullName>
    </submittedName>
</protein>
<reference evidence="6 7" key="1">
    <citation type="submission" date="2013-02" db="EMBL/GenBank/DDBJ databases">
        <title>Genome sequence of Clostridium saccharoperbutylacetonicum N1-4(HMT).</title>
        <authorList>
            <person name="Poehlein A."/>
            <person name="Daniel R."/>
        </authorList>
    </citation>
    <scope>NUCLEOTIDE SEQUENCE [LARGE SCALE GENOMIC DNA]</scope>
    <source>
        <strain evidence="7">N1-4(HMT)</strain>
    </source>
</reference>
<gene>
    <name evidence="6" type="ORF">Cspa_c31450</name>
</gene>
<keyword evidence="1" id="KW-0805">Transcription regulation</keyword>
<name>M1MQ88_9CLOT</name>
<keyword evidence="7" id="KW-1185">Reference proteome</keyword>
<dbReference type="KEGG" id="csr:Cspa_c31450"/>
<dbReference type="PANTHER" id="PTHR30055:SF151">
    <property type="entry name" value="TRANSCRIPTIONAL REGULATORY PROTEIN"/>
    <property type="match status" value="1"/>
</dbReference>
<dbReference type="InterPro" id="IPR041478">
    <property type="entry name" value="TetR_C_27"/>
</dbReference>
<dbReference type="RefSeq" id="WP_015393225.1">
    <property type="nucleotide sequence ID" value="NC_020291.1"/>
</dbReference>
<dbReference type="OrthoDB" id="9809772at2"/>
<dbReference type="Gene3D" id="1.10.357.10">
    <property type="entry name" value="Tetracycline Repressor, domain 2"/>
    <property type="match status" value="1"/>
</dbReference>
<dbReference type="Pfam" id="PF00440">
    <property type="entry name" value="TetR_N"/>
    <property type="match status" value="1"/>
</dbReference>
<dbReference type="eggNOG" id="COG1309">
    <property type="taxonomic scope" value="Bacteria"/>
</dbReference>
<dbReference type="PROSITE" id="PS50977">
    <property type="entry name" value="HTH_TETR_2"/>
    <property type="match status" value="1"/>
</dbReference>
<feature type="domain" description="HTH tetR-type" evidence="5">
    <location>
        <begin position="5"/>
        <end position="65"/>
    </location>
</feature>
<dbReference type="GO" id="GO:0003700">
    <property type="term" value="F:DNA-binding transcription factor activity"/>
    <property type="evidence" value="ECO:0007669"/>
    <property type="project" value="TreeGrafter"/>
</dbReference>
<evidence type="ECO:0000256" key="4">
    <source>
        <dbReference type="PROSITE-ProRule" id="PRU00335"/>
    </source>
</evidence>
<dbReference type="GO" id="GO:0000976">
    <property type="term" value="F:transcription cis-regulatory region binding"/>
    <property type="evidence" value="ECO:0007669"/>
    <property type="project" value="TreeGrafter"/>
</dbReference>
<organism evidence="6 7">
    <name type="scientific">Clostridium saccharoperbutylacetonicum N1-4(HMT)</name>
    <dbReference type="NCBI Taxonomy" id="931276"/>
    <lineage>
        <taxon>Bacteria</taxon>
        <taxon>Bacillati</taxon>
        <taxon>Bacillota</taxon>
        <taxon>Clostridia</taxon>
        <taxon>Eubacteriales</taxon>
        <taxon>Clostridiaceae</taxon>
        <taxon>Clostridium</taxon>
    </lineage>
</organism>
<accession>M1MQ88</accession>
<sequence>MAKLPLTKEMILNSAEEVLLRFGPAKANVQDIARALNVSHPVIYRHYDSKAKLWDAVVERWLDRASAPLNDILNEPISSDIKLYRWLEALFKGKRQSAINEPELYAIYTTLAAQSSEVLHQHITHLIEDTTKIIKQGVDEGVFVKDTPEQTALAILDAFTRFYHPAHVNEWQNPNIDKEFNALWDILLKGITYHSYLT</sequence>
<evidence type="ECO:0000313" key="6">
    <source>
        <dbReference type="EMBL" id="AGF56906.1"/>
    </source>
</evidence>
<dbReference type="EMBL" id="CP004121">
    <property type="protein sequence ID" value="AGF56906.1"/>
    <property type="molecule type" value="Genomic_DNA"/>
</dbReference>
<evidence type="ECO:0000313" key="7">
    <source>
        <dbReference type="Proteomes" id="UP000011728"/>
    </source>
</evidence>
<keyword evidence="2 4" id="KW-0238">DNA-binding</keyword>
<dbReference type="PATRIC" id="fig|931276.5.peg.3168"/>
<dbReference type="Pfam" id="PF17935">
    <property type="entry name" value="TetR_C_27"/>
    <property type="match status" value="1"/>
</dbReference>
<dbReference type="SUPFAM" id="SSF46689">
    <property type="entry name" value="Homeodomain-like"/>
    <property type="match status" value="1"/>
</dbReference>
<evidence type="ECO:0000259" key="5">
    <source>
        <dbReference type="PROSITE" id="PS50977"/>
    </source>
</evidence>
<dbReference type="SUPFAM" id="SSF48498">
    <property type="entry name" value="Tetracyclin repressor-like, C-terminal domain"/>
    <property type="match status" value="1"/>
</dbReference>
<dbReference type="HOGENOM" id="CLU_069356_7_2_9"/>
<feature type="DNA-binding region" description="H-T-H motif" evidence="4">
    <location>
        <begin position="28"/>
        <end position="47"/>
    </location>
</feature>
<dbReference type="InterPro" id="IPR050109">
    <property type="entry name" value="HTH-type_TetR-like_transc_reg"/>
</dbReference>
<keyword evidence="3" id="KW-0804">Transcription</keyword>
<dbReference type="InterPro" id="IPR001647">
    <property type="entry name" value="HTH_TetR"/>
</dbReference>
<dbReference type="AlphaFoldDB" id="M1MQ88"/>
<evidence type="ECO:0000256" key="3">
    <source>
        <dbReference type="ARBA" id="ARBA00023163"/>
    </source>
</evidence>
<evidence type="ECO:0000256" key="1">
    <source>
        <dbReference type="ARBA" id="ARBA00023015"/>
    </source>
</evidence>
<dbReference type="Proteomes" id="UP000011728">
    <property type="component" value="Chromosome"/>
</dbReference>